<proteinExistence type="predicted"/>
<reference evidence="2 3" key="1">
    <citation type="submission" date="2019-12" db="EMBL/GenBank/DDBJ databases">
        <title>Enteriobacteria Tanzani isolates_10434.</title>
        <authorList>
            <person name="Subbiah M."/>
            <person name="Call D."/>
        </authorList>
    </citation>
    <scope>NUCLEOTIDE SEQUENCE [LARGE SCALE GENOMIC DNA]</scope>
    <source>
        <strain evidence="2 3">10434wD1</strain>
    </source>
</reference>
<accession>A0A6N8QZS9</accession>
<dbReference type="Gene3D" id="2.60.40.1090">
    <property type="entry name" value="Fimbrial-type adhesion domain"/>
    <property type="match status" value="1"/>
</dbReference>
<dbReference type="Proteomes" id="UP000436141">
    <property type="component" value="Unassembled WGS sequence"/>
</dbReference>
<dbReference type="GO" id="GO:0009289">
    <property type="term" value="C:pilus"/>
    <property type="evidence" value="ECO:0007669"/>
    <property type="project" value="InterPro"/>
</dbReference>
<comment type="caution">
    <text evidence="2">The sequence shown here is derived from an EMBL/GenBank/DDBJ whole genome shotgun (WGS) entry which is preliminary data.</text>
</comment>
<gene>
    <name evidence="2" type="ORF">GRW05_15225</name>
</gene>
<evidence type="ECO:0000313" key="3">
    <source>
        <dbReference type="Proteomes" id="UP000436141"/>
    </source>
</evidence>
<keyword evidence="1" id="KW-0732">Signal</keyword>
<evidence type="ECO:0008006" key="4">
    <source>
        <dbReference type="Google" id="ProtNLM"/>
    </source>
</evidence>
<feature type="chain" id="PRO_5030159224" description="Fimbrial protein" evidence="1">
    <location>
        <begin position="22"/>
        <end position="177"/>
    </location>
</feature>
<sequence length="177" mass="18093">MKKLMIASAIAMTMAAGSAMAADAGNQQNEIQFLGAVTEVTCDLDAVVDGAVNNVVQLGTVRKGENGQEKNIVLKAKAGTTCAGLDAKTATITFRGPLGANGLENTNGTAAGATVALVAKNSKTPDQSITKDLSQIDFQADKVNTEGYKLTAQLKSDVATGSAGTFESALAYAVTYQ</sequence>
<dbReference type="SUPFAM" id="SSF49401">
    <property type="entry name" value="Bacterial adhesins"/>
    <property type="match status" value="1"/>
</dbReference>
<dbReference type="InterPro" id="IPR008966">
    <property type="entry name" value="Adhesion_dom_sf"/>
</dbReference>
<dbReference type="AlphaFoldDB" id="A0A6N8QZS9"/>
<dbReference type="EMBL" id="WUIY01000084">
    <property type="protein sequence ID" value="MXI75584.1"/>
    <property type="molecule type" value="Genomic_DNA"/>
</dbReference>
<feature type="signal peptide" evidence="1">
    <location>
        <begin position="1"/>
        <end position="21"/>
    </location>
</feature>
<protein>
    <recommendedName>
        <fullName evidence="4">Fimbrial protein</fullName>
    </recommendedName>
</protein>
<evidence type="ECO:0000256" key="1">
    <source>
        <dbReference type="SAM" id="SignalP"/>
    </source>
</evidence>
<evidence type="ECO:0000313" key="2">
    <source>
        <dbReference type="EMBL" id="MXI75584.1"/>
    </source>
</evidence>
<dbReference type="GO" id="GO:0007155">
    <property type="term" value="P:cell adhesion"/>
    <property type="evidence" value="ECO:0007669"/>
    <property type="project" value="InterPro"/>
</dbReference>
<dbReference type="InterPro" id="IPR036937">
    <property type="entry name" value="Adhesion_dom_fimbrial_sf"/>
</dbReference>
<organism evidence="2 3">
    <name type="scientific">Escherichia coli</name>
    <dbReference type="NCBI Taxonomy" id="562"/>
    <lineage>
        <taxon>Bacteria</taxon>
        <taxon>Pseudomonadati</taxon>
        <taxon>Pseudomonadota</taxon>
        <taxon>Gammaproteobacteria</taxon>
        <taxon>Enterobacterales</taxon>
        <taxon>Enterobacteriaceae</taxon>
        <taxon>Escherichia</taxon>
    </lineage>
</organism>
<name>A0A6N8QZS9_ECOLX</name>